<dbReference type="Pfam" id="PF12079">
    <property type="entry name" value="DUF3558"/>
    <property type="match status" value="1"/>
</dbReference>
<dbReference type="OrthoDB" id="3690780at2"/>
<evidence type="ECO:0000313" key="2">
    <source>
        <dbReference type="EMBL" id="SDP89841.1"/>
    </source>
</evidence>
<gene>
    <name evidence="2" type="ORF">SAMN04487905_11267</name>
</gene>
<evidence type="ECO:0008006" key="4">
    <source>
        <dbReference type="Google" id="ProtNLM"/>
    </source>
</evidence>
<dbReference type="Proteomes" id="UP000199497">
    <property type="component" value="Unassembled WGS sequence"/>
</dbReference>
<dbReference type="InterPro" id="IPR024520">
    <property type="entry name" value="DUF3558"/>
</dbReference>
<dbReference type="RefSeq" id="WP_092603933.1">
    <property type="nucleotide sequence ID" value="NZ_FNJR01000012.1"/>
</dbReference>
<dbReference type="STRING" id="405564.SAMN04487905_11267"/>
<organism evidence="2 3">
    <name type="scientific">Actinopolyspora xinjiangensis</name>
    <dbReference type="NCBI Taxonomy" id="405564"/>
    <lineage>
        <taxon>Bacteria</taxon>
        <taxon>Bacillati</taxon>
        <taxon>Actinomycetota</taxon>
        <taxon>Actinomycetes</taxon>
        <taxon>Actinopolysporales</taxon>
        <taxon>Actinopolysporaceae</taxon>
        <taxon>Actinopolyspora</taxon>
    </lineage>
</organism>
<accession>A0A1H0WH21</accession>
<feature type="region of interest" description="Disordered" evidence="1">
    <location>
        <begin position="55"/>
        <end position="85"/>
    </location>
</feature>
<evidence type="ECO:0000313" key="3">
    <source>
        <dbReference type="Proteomes" id="UP000199497"/>
    </source>
</evidence>
<proteinExistence type="predicted"/>
<protein>
    <recommendedName>
        <fullName evidence="4">DUF3558 domain-containing protein</fullName>
    </recommendedName>
</protein>
<name>A0A1H0WH21_9ACTN</name>
<sequence length="221" mass="23315">MADVAAGFTGASAALGVIREENAWIQQRISAGQLTVEPQAADSAAAVYEREASEADQLADSAGCSPDGIADDSSETTGAKPSGEVLAGVDPCDLLSDEELKSFGLETRGESRSELPWAPGCYYAGEPVTVRLEKNTRQTVASSEKRSVWAKFDRTQVNGRAAASAVPNGATEARACVLMFDAEQGLIQVQTQEIRLPEDVDECAKALEIAEKVEPNVPEPA</sequence>
<dbReference type="AlphaFoldDB" id="A0A1H0WH21"/>
<evidence type="ECO:0000256" key="1">
    <source>
        <dbReference type="SAM" id="MobiDB-lite"/>
    </source>
</evidence>
<reference evidence="3" key="1">
    <citation type="submission" date="2016-10" db="EMBL/GenBank/DDBJ databases">
        <authorList>
            <person name="Varghese N."/>
            <person name="Submissions S."/>
        </authorList>
    </citation>
    <scope>NUCLEOTIDE SEQUENCE [LARGE SCALE GENOMIC DNA]</scope>
    <source>
        <strain evidence="3">DSM 46732</strain>
    </source>
</reference>
<keyword evidence="3" id="KW-1185">Reference proteome</keyword>
<dbReference type="EMBL" id="FNJR01000012">
    <property type="protein sequence ID" value="SDP89841.1"/>
    <property type="molecule type" value="Genomic_DNA"/>
</dbReference>